<organism evidence="2">
    <name type="scientific">Cuerna arida</name>
    <dbReference type="NCBI Taxonomy" id="1464854"/>
    <lineage>
        <taxon>Eukaryota</taxon>
        <taxon>Metazoa</taxon>
        <taxon>Ecdysozoa</taxon>
        <taxon>Arthropoda</taxon>
        <taxon>Hexapoda</taxon>
        <taxon>Insecta</taxon>
        <taxon>Pterygota</taxon>
        <taxon>Neoptera</taxon>
        <taxon>Paraneoptera</taxon>
        <taxon>Hemiptera</taxon>
        <taxon>Auchenorrhyncha</taxon>
        <taxon>Membracoidea</taxon>
        <taxon>Cicadellidae</taxon>
        <taxon>Cicadellinae</taxon>
        <taxon>Proconiini</taxon>
        <taxon>Cuerna</taxon>
    </lineage>
</organism>
<evidence type="ECO:0000313" key="2">
    <source>
        <dbReference type="EMBL" id="JAS37589.1"/>
    </source>
</evidence>
<dbReference type="AlphaFoldDB" id="A0A1B6EI39"/>
<proteinExistence type="predicted"/>
<protein>
    <submittedName>
        <fullName evidence="2">Uncharacterized protein</fullName>
    </submittedName>
</protein>
<gene>
    <name evidence="2" type="ORF">g.14829</name>
</gene>
<feature type="non-terminal residue" evidence="2">
    <location>
        <position position="1"/>
    </location>
</feature>
<accession>A0A1B6EI39</accession>
<evidence type="ECO:0000256" key="1">
    <source>
        <dbReference type="SAM" id="MobiDB-lite"/>
    </source>
</evidence>
<feature type="region of interest" description="Disordered" evidence="1">
    <location>
        <begin position="1"/>
        <end position="31"/>
    </location>
</feature>
<name>A0A1B6EI39_9HEMI</name>
<reference evidence="2" key="1">
    <citation type="submission" date="2015-11" db="EMBL/GenBank/DDBJ databases">
        <title>De novo transcriptome assembly of four potential Pierce s Disease insect vectors from Arizona vineyards.</title>
        <authorList>
            <person name="Tassone E.E."/>
        </authorList>
    </citation>
    <scope>NUCLEOTIDE SEQUENCE</scope>
</reference>
<sequence>VAVGEDAYEPISPPGDLPETVSGCSRTDPIPQNIRERIGNNKFLPMNSTNRINVVNNVSASTFIGTLKGSSDALKSSAGKPYFLQRKGFQLLATPTTSALRQNPEKPPLITNKVLECKNITPIGKINPDNKYCTALGKRILLRKSGTVYQISKLPQPPKLSPNVPQLQELAPNPTQPSVTTVGITVRTDLEERVTPERENTVTLYNPTQQLSETRTVRFVSSTPTSPSVLTGPKIRRPKEESASNIKVILPKRN</sequence>
<feature type="region of interest" description="Disordered" evidence="1">
    <location>
        <begin position="222"/>
        <end position="245"/>
    </location>
</feature>
<dbReference type="EMBL" id="GECZ01032180">
    <property type="protein sequence ID" value="JAS37589.1"/>
    <property type="molecule type" value="Transcribed_RNA"/>
</dbReference>